<dbReference type="PANTHER" id="PTHR43403">
    <property type="entry name" value="NAD-SPECIFIC GLUTAMATE DEHYDROGENASE"/>
    <property type="match status" value="1"/>
</dbReference>
<proteinExistence type="predicted"/>
<dbReference type="EMBL" id="BAAAYR010000001">
    <property type="protein sequence ID" value="GAA3556853.1"/>
    <property type="molecule type" value="Genomic_DNA"/>
</dbReference>
<dbReference type="InterPro" id="IPR048381">
    <property type="entry name" value="GDH_C"/>
</dbReference>
<dbReference type="Pfam" id="PF21078">
    <property type="entry name" value="GDH_HM3"/>
    <property type="match status" value="1"/>
</dbReference>
<keyword evidence="7" id="KW-1185">Reference proteome</keyword>
<comment type="caution">
    <text evidence="6">The sequence shown here is derived from an EMBL/GenBank/DDBJ whole genome shotgun (WGS) entry which is preliminary data.</text>
</comment>
<dbReference type="Pfam" id="PF21074">
    <property type="entry name" value="GDH_C"/>
    <property type="match status" value="1"/>
</dbReference>
<dbReference type="Pfam" id="PF21075">
    <property type="entry name" value="GDH_ACT1"/>
    <property type="match status" value="1"/>
</dbReference>
<dbReference type="Pfam" id="PF05088">
    <property type="entry name" value="Bac_GDH_CD"/>
    <property type="match status" value="1"/>
</dbReference>
<organism evidence="6 7">
    <name type="scientific">Microlunatus spumicola</name>
    <dbReference type="NCBI Taxonomy" id="81499"/>
    <lineage>
        <taxon>Bacteria</taxon>
        <taxon>Bacillati</taxon>
        <taxon>Actinomycetota</taxon>
        <taxon>Actinomycetes</taxon>
        <taxon>Propionibacteriales</taxon>
        <taxon>Propionibacteriaceae</taxon>
        <taxon>Microlunatus</taxon>
    </lineage>
</organism>
<accession>A0ABP6WVX6</accession>
<feature type="domain" description="NAD-glutamate dehydrogenase N-terminal ACT1" evidence="3">
    <location>
        <begin position="40"/>
        <end position="182"/>
    </location>
</feature>
<name>A0ABP6WVX6_9ACTN</name>
<evidence type="ECO:0000313" key="7">
    <source>
        <dbReference type="Proteomes" id="UP001500767"/>
    </source>
</evidence>
<protein>
    <submittedName>
        <fullName evidence="6">NAD-glutamate dehydrogenase</fullName>
    </submittedName>
</protein>
<dbReference type="SUPFAM" id="SSF53223">
    <property type="entry name" value="Aminoacid dehydrogenase-like, N-terminal domain"/>
    <property type="match status" value="1"/>
</dbReference>
<gene>
    <name evidence="6" type="ORF">GCM10022197_10040</name>
</gene>
<evidence type="ECO:0000259" key="2">
    <source>
        <dbReference type="Pfam" id="PF21074"/>
    </source>
</evidence>
<evidence type="ECO:0000259" key="4">
    <source>
        <dbReference type="Pfam" id="PF21076"/>
    </source>
</evidence>
<evidence type="ECO:0000259" key="3">
    <source>
        <dbReference type="Pfam" id="PF21075"/>
    </source>
</evidence>
<dbReference type="InterPro" id="IPR049064">
    <property type="entry name" value="NAD_Glu_DH_ACT3"/>
</dbReference>
<dbReference type="InterPro" id="IPR028971">
    <property type="entry name" value="NAD-GDH_cat"/>
</dbReference>
<dbReference type="Proteomes" id="UP001500767">
    <property type="component" value="Unassembled WGS sequence"/>
</dbReference>
<dbReference type="InterPro" id="IPR036291">
    <property type="entry name" value="NAD(P)-bd_dom_sf"/>
</dbReference>
<dbReference type="InterPro" id="IPR024727">
    <property type="entry name" value="NAD_Glu_DH_N_ACT1"/>
</dbReference>
<dbReference type="PANTHER" id="PTHR43403:SF1">
    <property type="entry name" value="NAD-SPECIFIC GLUTAMATE DEHYDROGENASE"/>
    <property type="match status" value="1"/>
</dbReference>
<dbReference type="Pfam" id="PF21076">
    <property type="entry name" value="GDH_ACT2"/>
    <property type="match status" value="1"/>
</dbReference>
<dbReference type="Pfam" id="PF21077">
    <property type="entry name" value="GDH_ACT3"/>
    <property type="match status" value="1"/>
</dbReference>
<feature type="domain" description="NAD-glutamate dehydrogenase ACT2" evidence="4">
    <location>
        <begin position="430"/>
        <end position="524"/>
    </location>
</feature>
<feature type="domain" description="NAD-glutamate dehydrogenase catalytic" evidence="1">
    <location>
        <begin position="764"/>
        <end position="1260"/>
    </location>
</feature>
<dbReference type="InterPro" id="IPR049062">
    <property type="entry name" value="NAD_Glu_DH_ACT2"/>
</dbReference>
<evidence type="ECO:0000259" key="5">
    <source>
        <dbReference type="Pfam" id="PF21077"/>
    </source>
</evidence>
<evidence type="ECO:0000259" key="1">
    <source>
        <dbReference type="Pfam" id="PF05088"/>
    </source>
</evidence>
<reference evidence="7" key="1">
    <citation type="journal article" date="2019" name="Int. J. Syst. Evol. Microbiol.">
        <title>The Global Catalogue of Microorganisms (GCM) 10K type strain sequencing project: providing services to taxonomists for standard genome sequencing and annotation.</title>
        <authorList>
            <consortium name="The Broad Institute Genomics Platform"/>
            <consortium name="The Broad Institute Genome Sequencing Center for Infectious Disease"/>
            <person name="Wu L."/>
            <person name="Ma J."/>
        </authorList>
    </citation>
    <scope>NUCLEOTIDE SEQUENCE [LARGE SCALE GENOMIC DNA]</scope>
    <source>
        <strain evidence="7">JCM 16540</strain>
    </source>
</reference>
<dbReference type="PIRSF" id="PIRSF036761">
    <property type="entry name" value="GDH_Mll4104"/>
    <property type="match status" value="1"/>
</dbReference>
<dbReference type="Pfam" id="PF21073">
    <property type="entry name" value="GDH_HM1"/>
    <property type="match status" value="1"/>
</dbReference>
<dbReference type="InterPro" id="IPR049059">
    <property type="entry name" value="NAD_Glu_DH_HM1"/>
</dbReference>
<evidence type="ECO:0000313" key="6">
    <source>
        <dbReference type="EMBL" id="GAA3556853.1"/>
    </source>
</evidence>
<feature type="domain" description="NAD-glutamate dehydrogenase ACT3" evidence="5">
    <location>
        <begin position="575"/>
        <end position="653"/>
    </location>
</feature>
<dbReference type="InterPro" id="IPR007780">
    <property type="entry name" value="NAD_Glu_DH_bac"/>
</dbReference>
<sequence length="1653" mass="178338">MTTYEVGLEQDKTDKIAAVAAAGRRVAAELGQDPDAVSTFMWHYFRHVDPADLEDRTVDDLLALVEAHYRAALVREPGQDVVRVVGPGGTDAPDDLSGLDDVGGSGGVGGATVLQVVTDDLPFLVDSVTMEVLRQGWTIREVFHPQFLVLRDAEGRLRQLLRSAEAAAEPATLHESWMHLELLPPARLGPEDVAAADLERGVHEVLDLVGVSVADWRAMADRAVAVSAELAEQVGSGPHAGTGGEADQARELLDWLSTHHFTFFGARDYDLVGEGEHARYVPVPGTGLGILHGDEDAPGAFAALPRLDGPPALLVVTKDNARSRVHRPAYLDYIGVRRFDADGAVVGEHRLLGLFSTTAYSESVMRVPVLRQKAAAVIAGSGYDLASHGGKAIVDTLETYPRDELFQTPLPELAETVERIAHLKERRQVRMFVRADPYGRYASCLVYLPRDRYTGTVRRRMEQVLLERLGGASIDDSARVTDAVLARLHVVVRMPAGHAPVVLDEGIDLRALERELTAATRTWDDEFADLLGGTRAADRLGALLRALPEGYKEDYTPRQGRQDLVALADLQSGADMALALYVPDPLPGRGVDEADLRLKIFRRDVSLSLSQLLPHLTRLGVDVIDERPYELDAGDEERAWIYDFGLAVPGGAAAVATDWDTAGRERFVAAFRAAYEGEAESDAFCGLVMAAGLGWREVSLLRAVGHYLRQGGVSYSQTYMAQALAANTAIARTLFELFAVRFDPARELTVAQRAERAAALVTSVETALDDVSSLDQDKIIRSFLSVLKALVRTNFYRSGRAALALKLRSREVPDLPEPRPAFEIFVHAPRVEGVHLRFGLVARGGLRWSDRAEDFRTEVLGLVKAQTVKNTVIVPTGAKGGFVPRRLPDPALDRDAWLAEGVACYQIFVTSLLDVTDNLRATADGPVVVPPPDVVRHDGDDPYLVVAADKGTATFSDVANAIALDEGFWLGDAFASGGSAGYDHKAMGITARGAWQSVVRHFRELGIDPDRDDFTCVGIGDMSGDVFGNGMLLSEHVRLVAAFDHRHVFLDPDPDPARSFAERQRLFALPRSSWADYDPALVSEGGGVFPRTLKSIPVTEPVRRALGLADGVTSLDPTSLISAALRAPVDLLWNGGIGTYVKAATETNADVGDKANDGLRVDGAQLRARCVGEGGNLGLTQLGRIEYATAGGKINTDFIDNSAGVDTSDHEVNIKILLAPDVADGSLTTEGRNALLASMTDDVAGLVLAHNVSQNLALANAEAQAPAMARVHGEWIVRLEEHGLIDRAIEFLPEDEALDARRAKNRGLTSPELAVLLAYTKIVLSDEVGRSDLPDEPDLADRLVTYFPPALRGTYTEQMRRHRLHREIVTTVVVNTFVDTAGITCFHRLSTETGATAPELLRAHIAARAIFGAADLEAEVAALDHAVPAEVQTRMRLAVRTFVERVTRWLVNERPRPLEIDATEADLRPGVDAVVAVLPDALGEREAEVVAGRAAELRTAGVPDDLAARVAVLPAAFAALSAVTTARAEDLDPTLVVRVHLALAQRLGLDRLMSRIAALPREDRWSTMARAALRDDLHTAHARLTAQVVARAAVPGAAAQDPAQATHELVEAWEHATPAAAGARSTLRSVLTGPTDLAKASVALRVVRGLVGD</sequence>
<dbReference type="RefSeq" id="WP_204911959.1">
    <property type="nucleotide sequence ID" value="NZ_BAAAYR010000001.1"/>
</dbReference>
<dbReference type="InterPro" id="IPR049056">
    <property type="entry name" value="NAD_Glu_DH_HM3"/>
</dbReference>
<feature type="domain" description="NAD-specific glutamate dehydrogenase C-terminal" evidence="2">
    <location>
        <begin position="1306"/>
        <end position="1648"/>
    </location>
</feature>
<dbReference type="InterPro" id="IPR046346">
    <property type="entry name" value="Aminoacid_DH-like_N_sf"/>
</dbReference>
<dbReference type="SUPFAM" id="SSF51735">
    <property type="entry name" value="NAD(P)-binding Rossmann-fold domains"/>
    <property type="match status" value="1"/>
</dbReference>